<gene>
    <name evidence="1" type="ORF">CSA60_01015</name>
</gene>
<reference evidence="1 2" key="1">
    <citation type="submission" date="2017-10" db="EMBL/GenBank/DDBJ databases">
        <title>Novel microbial diversity and functional potential in the marine mammal oral microbiome.</title>
        <authorList>
            <person name="Dudek N.K."/>
            <person name="Sun C.L."/>
            <person name="Burstein D."/>
            <person name="Kantor R.S."/>
            <person name="Aliaga Goltsman D.S."/>
            <person name="Bik E.M."/>
            <person name="Thomas B.C."/>
            <person name="Banfield J.F."/>
            <person name="Relman D.A."/>
        </authorList>
    </citation>
    <scope>NUCLEOTIDE SEQUENCE [LARGE SCALE GENOMIC DNA]</scope>
    <source>
        <strain evidence="1">DOLJORAL78_47_21</strain>
    </source>
</reference>
<dbReference type="AlphaFoldDB" id="A0A2G6JRL6"/>
<evidence type="ECO:0000313" key="1">
    <source>
        <dbReference type="EMBL" id="PIE25272.1"/>
    </source>
</evidence>
<sequence length="61" mass="7081">MNTRTIAVLDVDGESYQVDGCYQGQQRQAQWYNVVKSNDGSVQVERLEEFPSHHKIRELLN</sequence>
<dbReference type="EMBL" id="PDSH01000009">
    <property type="protein sequence ID" value="PIE25272.1"/>
    <property type="molecule type" value="Genomic_DNA"/>
</dbReference>
<evidence type="ECO:0000313" key="2">
    <source>
        <dbReference type="Proteomes" id="UP000243469"/>
    </source>
</evidence>
<dbReference type="Proteomes" id="UP000243469">
    <property type="component" value="Unassembled WGS sequence"/>
</dbReference>
<comment type="caution">
    <text evidence="1">The sequence shown here is derived from an EMBL/GenBank/DDBJ whole genome shotgun (WGS) entry which is preliminary data.</text>
</comment>
<organism evidence="1 2">
    <name type="scientific">Neptuniibacter caesariensis</name>
    <dbReference type="NCBI Taxonomy" id="207954"/>
    <lineage>
        <taxon>Bacteria</taxon>
        <taxon>Pseudomonadati</taxon>
        <taxon>Pseudomonadota</taxon>
        <taxon>Gammaproteobacteria</taxon>
        <taxon>Oceanospirillales</taxon>
        <taxon>Oceanospirillaceae</taxon>
        <taxon>Neptuniibacter</taxon>
    </lineage>
</organism>
<proteinExistence type="predicted"/>
<protein>
    <submittedName>
        <fullName evidence="1">Uncharacterized protein</fullName>
    </submittedName>
</protein>
<accession>A0A2G6JRL6</accession>
<name>A0A2G6JRL6_NEPCE</name>